<dbReference type="CDD" id="cd06223">
    <property type="entry name" value="PRTases_typeI"/>
    <property type="match status" value="1"/>
</dbReference>
<dbReference type="Proteomes" id="UP000002318">
    <property type="component" value="Chromosome"/>
</dbReference>
<dbReference type="Pfam" id="PF00156">
    <property type="entry name" value="Pribosyltran"/>
    <property type="match status" value="1"/>
</dbReference>
<evidence type="ECO:0000313" key="5">
    <source>
        <dbReference type="Proteomes" id="UP000002318"/>
    </source>
</evidence>
<gene>
    <name evidence="4" type="ordered locus">Spirs_2435</name>
</gene>
<protein>
    <submittedName>
        <fullName evidence="4">Phosphoribosyl transferase domain protein</fullName>
    </submittedName>
</protein>
<dbReference type="PANTHER" id="PTHR43363">
    <property type="entry name" value="HYPOXANTHINE PHOSPHORIBOSYLTRANSFERASE"/>
    <property type="match status" value="1"/>
</dbReference>
<accession>E1R3B8</accession>
<evidence type="ECO:0000259" key="3">
    <source>
        <dbReference type="Pfam" id="PF00156"/>
    </source>
</evidence>
<dbReference type="GO" id="GO:0016757">
    <property type="term" value="F:glycosyltransferase activity"/>
    <property type="evidence" value="ECO:0007669"/>
    <property type="project" value="UniProtKB-KW"/>
</dbReference>
<dbReference type="PANTHER" id="PTHR43363:SF1">
    <property type="entry name" value="HYPOXANTHINE-GUANINE PHOSPHORIBOSYLTRANSFERASE"/>
    <property type="match status" value="1"/>
</dbReference>
<sequence>MRKEFIPYTVVRNNAIKLAHRIHEAGFIPDVVYLSLRGGAYLGNIISEYFKLVRKDSRPVFYAAVVARSYSDIKEQTKVMIDGWTYKPEYLRNGDKILIVDDIFDSGNTVNYLADVILQHGIPREDLKVAVHDYKELTYLSETPPIIPDFYCRKITIPSPDDDVWIHYSSHELVGLTPEEVETNYTKDDPEVGEILRKILGMEK</sequence>
<reference evidence="4 5" key="1">
    <citation type="journal article" date="2010" name="Stand. Genomic Sci.">
        <title>Complete genome sequence of Spirochaeta smaragdinae type strain (SEBR 4228).</title>
        <authorList>
            <person name="Mavromatis K."/>
            <person name="Yasawong M."/>
            <person name="Chertkov O."/>
            <person name="Lapidus A."/>
            <person name="Lucas S."/>
            <person name="Nolan M."/>
            <person name="Del Rio T.G."/>
            <person name="Tice H."/>
            <person name="Cheng J.F."/>
            <person name="Pitluck S."/>
            <person name="Liolios K."/>
            <person name="Ivanova N."/>
            <person name="Tapia R."/>
            <person name="Han C."/>
            <person name="Bruce D."/>
            <person name="Goodwin L."/>
            <person name="Pati A."/>
            <person name="Chen A."/>
            <person name="Palaniappan K."/>
            <person name="Land M."/>
            <person name="Hauser L."/>
            <person name="Chang Y.J."/>
            <person name="Jeffries C.D."/>
            <person name="Detter J.C."/>
            <person name="Rohde M."/>
            <person name="Brambilla E."/>
            <person name="Spring S."/>
            <person name="Goker M."/>
            <person name="Sikorski J."/>
            <person name="Woyke T."/>
            <person name="Bristow J."/>
            <person name="Eisen J.A."/>
            <person name="Markowitz V."/>
            <person name="Hugenholtz P."/>
            <person name="Klenk H.P."/>
            <person name="Kyrpides N.C."/>
        </authorList>
    </citation>
    <scope>NUCLEOTIDE SEQUENCE [LARGE SCALE GENOMIC DNA]</scope>
    <source>
        <strain evidence="5">DSM 11293 / JCM 15392 / SEBR 4228</strain>
    </source>
</reference>
<keyword evidence="5" id="KW-1185">Reference proteome</keyword>
<dbReference type="AlphaFoldDB" id="E1R3B8"/>
<evidence type="ECO:0000256" key="2">
    <source>
        <dbReference type="ARBA" id="ARBA00022679"/>
    </source>
</evidence>
<dbReference type="eggNOG" id="COG2236">
    <property type="taxonomic scope" value="Bacteria"/>
</dbReference>
<feature type="domain" description="Phosphoribosyltransferase" evidence="3">
    <location>
        <begin position="15"/>
        <end position="121"/>
    </location>
</feature>
<dbReference type="SUPFAM" id="SSF53271">
    <property type="entry name" value="PRTase-like"/>
    <property type="match status" value="1"/>
</dbReference>
<keyword evidence="2 4" id="KW-0808">Transferase</keyword>
<dbReference type="OrthoDB" id="199120at2"/>
<proteinExistence type="predicted"/>
<dbReference type="Gene3D" id="3.40.50.2020">
    <property type="match status" value="1"/>
</dbReference>
<dbReference type="KEGG" id="ssm:Spirs_2435"/>
<evidence type="ECO:0000256" key="1">
    <source>
        <dbReference type="ARBA" id="ARBA00022676"/>
    </source>
</evidence>
<dbReference type="InterPro" id="IPR029057">
    <property type="entry name" value="PRTase-like"/>
</dbReference>
<dbReference type="EMBL" id="CP002116">
    <property type="protein sequence ID" value="ADK81549.1"/>
    <property type="molecule type" value="Genomic_DNA"/>
</dbReference>
<dbReference type="RefSeq" id="WP_013255012.1">
    <property type="nucleotide sequence ID" value="NC_014364.1"/>
</dbReference>
<name>E1R3B8_SEDSS</name>
<dbReference type="InterPro" id="IPR000836">
    <property type="entry name" value="PRTase_dom"/>
</dbReference>
<evidence type="ECO:0000313" key="4">
    <source>
        <dbReference type="EMBL" id="ADK81549.1"/>
    </source>
</evidence>
<dbReference type="HOGENOM" id="CLU_080904_1_2_12"/>
<dbReference type="STRING" id="573413.Spirs_2435"/>
<organism evidence="4 5">
    <name type="scientific">Sediminispirochaeta smaragdinae (strain DSM 11293 / JCM 15392 / SEBR 4228)</name>
    <name type="common">Spirochaeta smaragdinae</name>
    <dbReference type="NCBI Taxonomy" id="573413"/>
    <lineage>
        <taxon>Bacteria</taxon>
        <taxon>Pseudomonadati</taxon>
        <taxon>Spirochaetota</taxon>
        <taxon>Spirochaetia</taxon>
        <taxon>Spirochaetales</taxon>
        <taxon>Spirochaetaceae</taxon>
        <taxon>Sediminispirochaeta</taxon>
    </lineage>
</organism>
<keyword evidence="1" id="KW-0328">Glycosyltransferase</keyword>